<evidence type="ECO:0000256" key="3">
    <source>
        <dbReference type="SAM" id="MobiDB-lite"/>
    </source>
</evidence>
<keyword evidence="5" id="KW-1185">Reference proteome</keyword>
<dbReference type="PANTHER" id="PTHR13256:SF16">
    <property type="entry name" value="ALPHA_BETA-TUBULIN-N-ACETYLTRANSFERASE 9"/>
    <property type="match status" value="1"/>
</dbReference>
<feature type="compositionally biased region" description="Polar residues" evidence="3">
    <location>
        <begin position="84"/>
        <end position="94"/>
    </location>
</feature>
<feature type="non-terminal residue" evidence="4">
    <location>
        <position position="293"/>
    </location>
</feature>
<dbReference type="SUPFAM" id="SSF55729">
    <property type="entry name" value="Acyl-CoA N-acyltransferases (Nat)"/>
    <property type="match status" value="1"/>
</dbReference>
<evidence type="ECO:0000256" key="2">
    <source>
        <dbReference type="ARBA" id="ARBA00023315"/>
    </source>
</evidence>
<evidence type="ECO:0000256" key="1">
    <source>
        <dbReference type="ARBA" id="ARBA00022679"/>
    </source>
</evidence>
<organism evidence="4 5">
    <name type="scientific">Polypterus senegalus</name>
    <name type="common">Senegal bichir</name>
    <dbReference type="NCBI Taxonomy" id="55291"/>
    <lineage>
        <taxon>Eukaryota</taxon>
        <taxon>Metazoa</taxon>
        <taxon>Chordata</taxon>
        <taxon>Craniata</taxon>
        <taxon>Vertebrata</taxon>
        <taxon>Euteleostomi</taxon>
        <taxon>Actinopterygii</taxon>
        <taxon>Polypteriformes</taxon>
        <taxon>Polypteridae</taxon>
        <taxon>Polypterus</taxon>
    </lineage>
</organism>
<dbReference type="InterPro" id="IPR016181">
    <property type="entry name" value="Acyl_CoA_acyltransferase"/>
</dbReference>
<proteinExistence type="predicted"/>
<reference evidence="4 5" key="1">
    <citation type="journal article" date="2021" name="Cell">
        <title>Tracing the genetic footprints of vertebrate landing in non-teleost ray-finned fishes.</title>
        <authorList>
            <person name="Bi X."/>
            <person name="Wang K."/>
            <person name="Yang L."/>
            <person name="Pan H."/>
            <person name="Jiang H."/>
            <person name="Wei Q."/>
            <person name="Fang M."/>
            <person name="Yu H."/>
            <person name="Zhu C."/>
            <person name="Cai Y."/>
            <person name="He Y."/>
            <person name="Gan X."/>
            <person name="Zeng H."/>
            <person name="Yu D."/>
            <person name="Zhu Y."/>
            <person name="Jiang H."/>
            <person name="Qiu Q."/>
            <person name="Yang H."/>
            <person name="Zhang Y.E."/>
            <person name="Wang W."/>
            <person name="Zhu M."/>
            <person name="He S."/>
            <person name="Zhang G."/>
        </authorList>
    </citation>
    <scope>NUCLEOTIDE SEQUENCE [LARGE SCALE GENOMIC DNA]</scope>
    <source>
        <strain evidence="4">Bchr_013</strain>
    </source>
</reference>
<sequence length="293" mass="32939">MDVQSWHEESYHQSGARLGGLCVFRFQSSACDCAPLPSGTASSILPFGLKFRVVVGCPQHSEILTRVASVTHKQTCAPEHRTGKLTTRHSTSEQIKQRDTANRHRAQLGSRGGVTTGQGSPGEAWLILADAKQKPGLATQVTTRWRSKPRQRVHRVQNEWGECTFIILDKKRWADPRVAEEDCMVGDVNLFLTDSEDPSLGEIEIMIAGITRLGIHKFEAKIGKENQVSLALFQKLHFQEVSYSEAFQESTLELRIDEEHEKRLAGDRSLMEEKNYRETKAAIRPETAVHPRI</sequence>
<dbReference type="PANTHER" id="PTHR13256">
    <property type="entry name" value="N-ACETYLTRANSFERASE 9"/>
    <property type="match status" value="1"/>
</dbReference>
<accession>A0A8X8BNK4</accession>
<dbReference type="Proteomes" id="UP000886611">
    <property type="component" value="Unassembled WGS sequence"/>
</dbReference>
<dbReference type="AlphaFoldDB" id="A0A8X8BNK4"/>
<evidence type="ECO:0000313" key="5">
    <source>
        <dbReference type="Proteomes" id="UP000886611"/>
    </source>
</evidence>
<evidence type="ECO:0000313" key="4">
    <source>
        <dbReference type="EMBL" id="KAG2460651.1"/>
    </source>
</evidence>
<protein>
    <submittedName>
        <fullName evidence="4">NAT9 acetyltransferase</fullName>
    </submittedName>
</protein>
<keyword evidence="1" id="KW-0808">Transferase</keyword>
<keyword evidence="2" id="KW-0012">Acyltransferase</keyword>
<name>A0A8X8BNK4_POLSE</name>
<dbReference type="EMBL" id="JAATIS010004753">
    <property type="protein sequence ID" value="KAG2460651.1"/>
    <property type="molecule type" value="Genomic_DNA"/>
</dbReference>
<comment type="caution">
    <text evidence="4">The sequence shown here is derived from an EMBL/GenBank/DDBJ whole genome shotgun (WGS) entry which is preliminary data.</text>
</comment>
<dbReference type="GO" id="GO:0008080">
    <property type="term" value="F:N-acetyltransferase activity"/>
    <property type="evidence" value="ECO:0007669"/>
    <property type="project" value="InterPro"/>
</dbReference>
<feature type="compositionally biased region" description="Gly residues" evidence="3">
    <location>
        <begin position="110"/>
        <end position="119"/>
    </location>
</feature>
<feature type="non-terminal residue" evidence="4">
    <location>
        <position position="1"/>
    </location>
</feature>
<dbReference type="InterPro" id="IPR039135">
    <property type="entry name" value="NAT9-like"/>
</dbReference>
<feature type="region of interest" description="Disordered" evidence="3">
    <location>
        <begin position="82"/>
        <end position="119"/>
    </location>
</feature>
<gene>
    <name evidence="4" type="primary">Nat9</name>
    <name evidence="4" type="ORF">GTO96_0011686</name>
</gene>